<dbReference type="NCBIfam" id="TIGR00778">
    <property type="entry name" value="ahpD_dom"/>
    <property type="match status" value="1"/>
</dbReference>
<dbReference type="Pfam" id="PF02627">
    <property type="entry name" value="CMD"/>
    <property type="match status" value="1"/>
</dbReference>
<evidence type="ECO:0000313" key="3">
    <source>
        <dbReference type="Proteomes" id="UP000325003"/>
    </source>
</evidence>
<accession>A0A5B1L4C4</accession>
<dbReference type="InterPro" id="IPR004675">
    <property type="entry name" value="AhpD_core"/>
</dbReference>
<gene>
    <name evidence="2" type="ORF">F0U44_20995</name>
</gene>
<reference evidence="2 3" key="2">
    <citation type="submission" date="2019-09" db="EMBL/GenBank/DDBJ databases">
        <authorList>
            <person name="Jin C."/>
        </authorList>
    </citation>
    <scope>NUCLEOTIDE SEQUENCE [LARGE SCALE GENOMIC DNA]</scope>
    <source>
        <strain evidence="2 3">BN130099</strain>
    </source>
</reference>
<evidence type="ECO:0000259" key="1">
    <source>
        <dbReference type="Pfam" id="PF02627"/>
    </source>
</evidence>
<dbReference type="SUPFAM" id="SSF69118">
    <property type="entry name" value="AhpD-like"/>
    <property type="match status" value="1"/>
</dbReference>
<comment type="caution">
    <text evidence="2">The sequence shown here is derived from an EMBL/GenBank/DDBJ whole genome shotgun (WGS) entry which is preliminary data.</text>
</comment>
<dbReference type="PANTHER" id="PTHR35446">
    <property type="entry name" value="SI:CH211-175M2.5"/>
    <property type="match status" value="1"/>
</dbReference>
<dbReference type="AlphaFoldDB" id="A0A5B1L4C4"/>
<dbReference type="Proteomes" id="UP000325003">
    <property type="component" value="Unassembled WGS sequence"/>
</dbReference>
<sequence>MAGVSKLIHAAAAEVGISERLIELVNLRVSQINGCAYCLDVHHAKAVRLGEDPRRIAVLQEWQETELFDDVESAALELAECITLIPEPADRVVVEDCARAGLGDAGYAVIAWAAISMNAFNRISITSHHPVR</sequence>
<reference evidence="2 3" key="1">
    <citation type="submission" date="2019-09" db="EMBL/GenBank/DDBJ databases">
        <title>Nocardioides panacisoli sp. nov., isolated from the soil of a ginseng field.</title>
        <authorList>
            <person name="Cho C."/>
        </authorList>
    </citation>
    <scope>NUCLEOTIDE SEQUENCE [LARGE SCALE GENOMIC DNA]</scope>
    <source>
        <strain evidence="2 3">BN130099</strain>
    </source>
</reference>
<dbReference type="InterPro" id="IPR003779">
    <property type="entry name" value="CMD-like"/>
</dbReference>
<protein>
    <submittedName>
        <fullName evidence="2">Carboxymuconolactone decarboxylase family protein</fullName>
    </submittedName>
</protein>
<dbReference type="GO" id="GO:0051920">
    <property type="term" value="F:peroxiredoxin activity"/>
    <property type="evidence" value="ECO:0007669"/>
    <property type="project" value="InterPro"/>
</dbReference>
<organism evidence="2 3">
    <name type="scientific">Nocardioides humilatus</name>
    <dbReference type="NCBI Taxonomy" id="2607660"/>
    <lineage>
        <taxon>Bacteria</taxon>
        <taxon>Bacillati</taxon>
        <taxon>Actinomycetota</taxon>
        <taxon>Actinomycetes</taxon>
        <taxon>Propionibacteriales</taxon>
        <taxon>Nocardioidaceae</taxon>
        <taxon>Nocardioides</taxon>
    </lineage>
</organism>
<dbReference type="EMBL" id="VUJV01000009">
    <property type="protein sequence ID" value="KAA1415541.1"/>
    <property type="molecule type" value="Genomic_DNA"/>
</dbReference>
<keyword evidence="3" id="KW-1185">Reference proteome</keyword>
<proteinExistence type="predicted"/>
<dbReference type="InterPro" id="IPR029032">
    <property type="entry name" value="AhpD-like"/>
</dbReference>
<dbReference type="Gene3D" id="1.20.1290.10">
    <property type="entry name" value="AhpD-like"/>
    <property type="match status" value="1"/>
</dbReference>
<dbReference type="PANTHER" id="PTHR35446:SF2">
    <property type="entry name" value="CARBOXYMUCONOLACTONE DECARBOXYLASE-LIKE DOMAIN-CONTAINING PROTEIN"/>
    <property type="match status" value="1"/>
</dbReference>
<evidence type="ECO:0000313" key="2">
    <source>
        <dbReference type="EMBL" id="KAA1415541.1"/>
    </source>
</evidence>
<name>A0A5B1L4C4_9ACTN</name>
<feature type="domain" description="Carboxymuconolactone decarboxylase-like" evidence="1">
    <location>
        <begin position="5"/>
        <end position="80"/>
    </location>
</feature>